<dbReference type="GO" id="GO:0016020">
    <property type="term" value="C:membrane"/>
    <property type="evidence" value="ECO:0007669"/>
    <property type="project" value="UniProtKB-SubCell"/>
</dbReference>
<organism evidence="7 8">
    <name type="scientific">Vitis vinifera</name>
    <name type="common">Grape</name>
    <dbReference type="NCBI Taxonomy" id="29760"/>
    <lineage>
        <taxon>Eukaryota</taxon>
        <taxon>Viridiplantae</taxon>
        <taxon>Streptophyta</taxon>
        <taxon>Embryophyta</taxon>
        <taxon>Tracheophyta</taxon>
        <taxon>Spermatophyta</taxon>
        <taxon>Magnoliopsida</taxon>
        <taxon>eudicotyledons</taxon>
        <taxon>Gunneridae</taxon>
        <taxon>Pentapetalae</taxon>
        <taxon>rosids</taxon>
        <taxon>Vitales</taxon>
        <taxon>Vitaceae</taxon>
        <taxon>Viteae</taxon>
        <taxon>Vitis</taxon>
    </lineage>
</organism>
<gene>
    <name evidence="7" type="primary">VvCHDp000299_1</name>
    <name evidence="7" type="ORF">CK203_010378</name>
</gene>
<evidence type="ECO:0000256" key="5">
    <source>
        <dbReference type="ARBA" id="ARBA00023136"/>
    </source>
</evidence>
<keyword evidence="4" id="KW-1133">Transmembrane helix</keyword>
<comment type="subcellular location">
    <subcellularLocation>
        <location evidence="1">Membrane</location>
        <topology evidence="1">Single-pass membrane protein</topology>
    </subcellularLocation>
</comment>
<dbReference type="PANTHER" id="PTHR45631">
    <property type="entry name" value="OS07G0107800 PROTEIN-RELATED"/>
    <property type="match status" value="1"/>
</dbReference>
<dbReference type="Proteomes" id="UP000288805">
    <property type="component" value="Unassembled WGS sequence"/>
</dbReference>
<proteinExistence type="predicted"/>
<evidence type="ECO:0000256" key="3">
    <source>
        <dbReference type="ARBA" id="ARBA00022729"/>
    </source>
</evidence>
<evidence type="ECO:0000313" key="8">
    <source>
        <dbReference type="Proteomes" id="UP000288805"/>
    </source>
</evidence>
<dbReference type="AlphaFoldDB" id="A0A438JYA0"/>
<feature type="domain" description="Malectin-like" evidence="6">
    <location>
        <begin position="47"/>
        <end position="379"/>
    </location>
</feature>
<keyword evidence="2" id="KW-0812">Transmembrane</keyword>
<keyword evidence="7" id="KW-0808">Transferase</keyword>
<dbReference type="Pfam" id="PF12819">
    <property type="entry name" value="Malectin_like"/>
    <property type="match status" value="1"/>
</dbReference>
<evidence type="ECO:0000256" key="2">
    <source>
        <dbReference type="ARBA" id="ARBA00022692"/>
    </source>
</evidence>
<reference evidence="7 8" key="1">
    <citation type="journal article" date="2018" name="PLoS Genet.">
        <title>Population sequencing reveals clonal diversity and ancestral inbreeding in the grapevine cultivar Chardonnay.</title>
        <authorList>
            <person name="Roach M.J."/>
            <person name="Johnson D.L."/>
            <person name="Bohlmann J."/>
            <person name="van Vuuren H.J."/>
            <person name="Jones S.J."/>
            <person name="Pretorius I.S."/>
            <person name="Schmidt S.A."/>
            <person name="Borneman A.R."/>
        </authorList>
    </citation>
    <scope>NUCLEOTIDE SEQUENCE [LARGE SCALE GENOMIC DNA]</scope>
    <source>
        <strain evidence="8">cv. Chardonnay</strain>
        <tissue evidence="7">Leaf</tissue>
    </source>
</reference>
<keyword evidence="5" id="KW-0472">Membrane</keyword>
<keyword evidence="3" id="KW-0732">Signal</keyword>
<protein>
    <submittedName>
        <fullName evidence="7">Putative LRR receptor-like serine/threonine-protein kinase</fullName>
    </submittedName>
</protein>
<keyword evidence="7" id="KW-0418">Kinase</keyword>
<evidence type="ECO:0000313" key="7">
    <source>
        <dbReference type="EMBL" id="RVX13898.1"/>
    </source>
</evidence>
<evidence type="ECO:0000259" key="6">
    <source>
        <dbReference type="Pfam" id="PF12819"/>
    </source>
</evidence>
<name>A0A438JYA0_VITVI</name>
<keyword evidence="7" id="KW-0675">Receptor</keyword>
<dbReference type="InterPro" id="IPR024788">
    <property type="entry name" value="Malectin-like_Carb-bd_dom"/>
</dbReference>
<evidence type="ECO:0000256" key="4">
    <source>
        <dbReference type="ARBA" id="ARBA00022989"/>
    </source>
</evidence>
<dbReference type="EMBL" id="QGNW01000023">
    <property type="protein sequence ID" value="RVX13898.1"/>
    <property type="molecule type" value="Genomic_DNA"/>
</dbReference>
<dbReference type="PANTHER" id="PTHR45631:SF44">
    <property type="entry name" value="CARBOHYDRATE-BINDING PROTEIN OF THE ER PROTEIN"/>
    <property type="match status" value="1"/>
</dbReference>
<comment type="caution">
    <text evidence="7">The sequence shown here is derived from an EMBL/GenBank/DDBJ whole genome shotgun (WGS) entry which is preliminary data.</text>
</comment>
<evidence type="ECO:0000256" key="1">
    <source>
        <dbReference type="ARBA" id="ARBA00004167"/>
    </source>
</evidence>
<accession>A0A438JYA0</accession>
<dbReference type="GO" id="GO:0016301">
    <property type="term" value="F:kinase activity"/>
    <property type="evidence" value="ECO:0007669"/>
    <property type="project" value="UniProtKB-KW"/>
</dbReference>
<sequence length="416" mass="46781">MAPYKNETAAKRTLSMEKLQQILLLFLAFHFLKAGSQVFDTTGWLSIDCGAEYPRLSNNLIVWEPDGRLIKTGFNRKVQEKQGLEEMNTLRSFHDVLSEEHCYKLPVYKLTLRYIIRAGFFYGNYDGLSRPPTFNLTVEGKMWTTVNTSSMDGSPVYHEISYMSHRSGEINVCLVQTREGEAPFISSLEAVPMWVKLFPKLTSSATIHLVTRTNFGGPEVRFTSGLHGDMFNRIWTRGATPPNCREVSTMPADTTLEIENRPPMAAVGDSIEPINPSDPIILSIPLPPLIPQVARFVFYFSDHSCQVHEGSNTRTAPRITQIYINGTPQSDPVKFKSCSCKVVYSQRINVKAGSVVNITLAATNESKLPPMLSAMEMFTWEDTEDHRGASSITACESFFTLCIIFIQTLYFLALEI</sequence>